<name>A0A9N9E6E6_9GLOM</name>
<dbReference type="EMBL" id="CAJVPI010004219">
    <property type="protein sequence ID" value="CAG8665988.1"/>
    <property type="molecule type" value="Genomic_DNA"/>
</dbReference>
<reference evidence="1" key="1">
    <citation type="submission" date="2021-06" db="EMBL/GenBank/DDBJ databases">
        <authorList>
            <person name="Kallberg Y."/>
            <person name="Tangrot J."/>
            <person name="Rosling A."/>
        </authorList>
    </citation>
    <scope>NUCLEOTIDE SEQUENCE</scope>
    <source>
        <strain evidence="1">BR232B</strain>
    </source>
</reference>
<comment type="caution">
    <text evidence="1">The sequence shown here is derived from an EMBL/GenBank/DDBJ whole genome shotgun (WGS) entry which is preliminary data.</text>
</comment>
<sequence>LEFSLECNRDVVEAEAARINEEREQTESEDLNALLGNAEAIESVDSQNDSKESPVISLKEALKGLEVFIIFYEQKDNGDFDVGDLRTFRKHKSH</sequence>
<keyword evidence="2" id="KW-1185">Reference proteome</keyword>
<dbReference type="AlphaFoldDB" id="A0A9N9E6E6"/>
<dbReference type="OrthoDB" id="2374581at2759"/>
<protein>
    <submittedName>
        <fullName evidence="1">123_t:CDS:1</fullName>
    </submittedName>
</protein>
<proteinExistence type="predicted"/>
<feature type="non-terminal residue" evidence="1">
    <location>
        <position position="1"/>
    </location>
</feature>
<evidence type="ECO:0000313" key="1">
    <source>
        <dbReference type="EMBL" id="CAG8665988.1"/>
    </source>
</evidence>
<evidence type="ECO:0000313" key="2">
    <source>
        <dbReference type="Proteomes" id="UP000789739"/>
    </source>
</evidence>
<accession>A0A9N9E6E6</accession>
<organism evidence="1 2">
    <name type="scientific">Paraglomus brasilianum</name>
    <dbReference type="NCBI Taxonomy" id="144538"/>
    <lineage>
        <taxon>Eukaryota</taxon>
        <taxon>Fungi</taxon>
        <taxon>Fungi incertae sedis</taxon>
        <taxon>Mucoromycota</taxon>
        <taxon>Glomeromycotina</taxon>
        <taxon>Glomeromycetes</taxon>
        <taxon>Paraglomerales</taxon>
        <taxon>Paraglomeraceae</taxon>
        <taxon>Paraglomus</taxon>
    </lineage>
</organism>
<dbReference type="Proteomes" id="UP000789739">
    <property type="component" value="Unassembled WGS sequence"/>
</dbReference>
<gene>
    <name evidence="1" type="ORF">PBRASI_LOCUS11047</name>
</gene>